<evidence type="ECO:0000313" key="11">
    <source>
        <dbReference type="Proteomes" id="UP001250214"/>
    </source>
</evidence>
<accession>A0ABU2H218</accession>
<sequence>MSSSTADPDPHSEIPVFRRGLRVLWVAMRTEPWVFALAVLGSAVHAVTNVASAHVLGYLTDTVILPSLDSGATTTALLTTAAALLLGVGVLKALGIAARRFYAGLHQYRMQARYRRAVSRAYLRLPMSWHQRHPTGQLLSRANADVEAAWQPLAPLPLVVGSLCMLVVAGGAMLHTDLVLALVAFVVFPAVALVNVIFQRRLAPVATRAQALRAQVAGVAHESFDGALAVKTLGREDTETRRFATQAHRLRDAQIRLGRLRGLFDPIMEALPNLGVLAVLLVGMVRISSGAIGPGDLVQVAYLFTLLALPVRSLGFVLGDLPRSVVGWRRVRTVLDADGEMDHGSRRLEPGGGLAVGAHGLGFDYPDTERHANATTLHEVNLTVQPGRTTALVGPTGSGKTTLTLLLARLVDADSGTVTLDGIDVRDLAHGEIARTTALVPQTTFVFDGTVRHNVTLGEDHSDALVWQALRLAHADSFVAALPEGLDSHLGERGTTLSGGQRQRLALARALVRRPRLLILDDATSAVDPQVEARILAALREGMAGTQMTTVVVASRRATIELADDVAYLAGGTIEDHGTHAELLARSAGYRDLVTAYERAARRARLDGDDPRRDQEAAR</sequence>
<dbReference type="InterPro" id="IPR003593">
    <property type="entry name" value="AAA+_ATPase"/>
</dbReference>
<comment type="caution">
    <text evidence="10">The sequence shown here is derived from an EMBL/GenBank/DDBJ whole genome shotgun (WGS) entry which is preliminary data.</text>
</comment>
<evidence type="ECO:0000256" key="1">
    <source>
        <dbReference type="ARBA" id="ARBA00004651"/>
    </source>
</evidence>
<feature type="domain" description="ABC transmembrane type-1" evidence="9">
    <location>
        <begin position="36"/>
        <end position="323"/>
    </location>
</feature>
<evidence type="ECO:0000256" key="4">
    <source>
        <dbReference type="ARBA" id="ARBA00022840"/>
    </source>
</evidence>
<evidence type="ECO:0000259" key="9">
    <source>
        <dbReference type="PROSITE" id="PS50929"/>
    </source>
</evidence>
<dbReference type="InterPro" id="IPR027417">
    <property type="entry name" value="P-loop_NTPase"/>
</dbReference>
<proteinExistence type="predicted"/>
<evidence type="ECO:0000256" key="5">
    <source>
        <dbReference type="ARBA" id="ARBA00022989"/>
    </source>
</evidence>
<dbReference type="Pfam" id="PF00005">
    <property type="entry name" value="ABC_tran"/>
    <property type="match status" value="1"/>
</dbReference>
<dbReference type="GO" id="GO:0005524">
    <property type="term" value="F:ATP binding"/>
    <property type="evidence" value="ECO:0007669"/>
    <property type="project" value="UniProtKB-KW"/>
</dbReference>
<gene>
    <name evidence="10" type="ORF">RIF23_03490</name>
</gene>
<organism evidence="10 11">
    <name type="scientific">Lipingzhangella rawalii</name>
    <dbReference type="NCBI Taxonomy" id="2055835"/>
    <lineage>
        <taxon>Bacteria</taxon>
        <taxon>Bacillati</taxon>
        <taxon>Actinomycetota</taxon>
        <taxon>Actinomycetes</taxon>
        <taxon>Streptosporangiales</taxon>
        <taxon>Nocardiopsidaceae</taxon>
        <taxon>Lipingzhangella</taxon>
    </lineage>
</organism>
<feature type="domain" description="ABC transporter" evidence="8">
    <location>
        <begin position="356"/>
        <end position="596"/>
    </location>
</feature>
<dbReference type="SMART" id="SM00382">
    <property type="entry name" value="AAA"/>
    <property type="match status" value="1"/>
</dbReference>
<dbReference type="PANTHER" id="PTHR24221:SF654">
    <property type="entry name" value="ATP-BINDING CASSETTE SUB-FAMILY B MEMBER 6"/>
    <property type="match status" value="1"/>
</dbReference>
<feature type="transmembrane region" description="Helical" evidence="7">
    <location>
        <begin position="76"/>
        <end position="98"/>
    </location>
</feature>
<evidence type="ECO:0000259" key="8">
    <source>
        <dbReference type="PROSITE" id="PS50893"/>
    </source>
</evidence>
<reference evidence="11" key="1">
    <citation type="submission" date="2023-07" db="EMBL/GenBank/DDBJ databases">
        <title>Novel species in the genus Lipingzhangella isolated from Sambhar Salt Lake.</title>
        <authorList>
            <person name="Jiya N."/>
            <person name="Kajale S."/>
            <person name="Sharma A."/>
        </authorList>
    </citation>
    <scope>NUCLEOTIDE SEQUENCE [LARGE SCALE GENOMIC DNA]</scope>
    <source>
        <strain evidence="11">LS1_29</strain>
    </source>
</reference>
<dbReference type="RefSeq" id="WP_310910833.1">
    <property type="nucleotide sequence ID" value="NZ_JAVLVT010000001.1"/>
</dbReference>
<keyword evidence="5 7" id="KW-1133">Transmembrane helix</keyword>
<evidence type="ECO:0000256" key="3">
    <source>
        <dbReference type="ARBA" id="ARBA00022741"/>
    </source>
</evidence>
<dbReference type="InterPro" id="IPR036640">
    <property type="entry name" value="ABC1_TM_sf"/>
</dbReference>
<evidence type="ECO:0000256" key="6">
    <source>
        <dbReference type="ARBA" id="ARBA00023136"/>
    </source>
</evidence>
<dbReference type="InterPro" id="IPR003439">
    <property type="entry name" value="ABC_transporter-like_ATP-bd"/>
</dbReference>
<dbReference type="SUPFAM" id="SSF90123">
    <property type="entry name" value="ABC transporter transmembrane region"/>
    <property type="match status" value="1"/>
</dbReference>
<protein>
    <submittedName>
        <fullName evidence="10">ABC transporter ATP-binding protein</fullName>
    </submittedName>
</protein>
<feature type="transmembrane region" description="Helical" evidence="7">
    <location>
        <begin position="153"/>
        <end position="172"/>
    </location>
</feature>
<dbReference type="PROSITE" id="PS00211">
    <property type="entry name" value="ABC_TRANSPORTER_1"/>
    <property type="match status" value="1"/>
</dbReference>
<dbReference type="PROSITE" id="PS50893">
    <property type="entry name" value="ABC_TRANSPORTER_2"/>
    <property type="match status" value="1"/>
</dbReference>
<dbReference type="EMBL" id="JAVLVT010000001">
    <property type="protein sequence ID" value="MDS1269354.1"/>
    <property type="molecule type" value="Genomic_DNA"/>
</dbReference>
<dbReference type="PANTHER" id="PTHR24221">
    <property type="entry name" value="ATP-BINDING CASSETTE SUB-FAMILY B"/>
    <property type="match status" value="1"/>
</dbReference>
<feature type="transmembrane region" description="Helical" evidence="7">
    <location>
        <begin position="178"/>
        <end position="198"/>
    </location>
</feature>
<dbReference type="Gene3D" id="3.40.50.300">
    <property type="entry name" value="P-loop containing nucleotide triphosphate hydrolases"/>
    <property type="match status" value="1"/>
</dbReference>
<feature type="transmembrane region" description="Helical" evidence="7">
    <location>
        <begin position="270"/>
        <end position="288"/>
    </location>
</feature>
<feature type="transmembrane region" description="Helical" evidence="7">
    <location>
        <begin position="33"/>
        <end position="56"/>
    </location>
</feature>
<dbReference type="Proteomes" id="UP001250214">
    <property type="component" value="Unassembled WGS sequence"/>
</dbReference>
<comment type="subcellular location">
    <subcellularLocation>
        <location evidence="1">Cell membrane</location>
        <topology evidence="1">Multi-pass membrane protein</topology>
    </subcellularLocation>
</comment>
<dbReference type="InterPro" id="IPR011527">
    <property type="entry name" value="ABC1_TM_dom"/>
</dbReference>
<dbReference type="SUPFAM" id="SSF52540">
    <property type="entry name" value="P-loop containing nucleoside triphosphate hydrolases"/>
    <property type="match status" value="1"/>
</dbReference>
<keyword evidence="11" id="KW-1185">Reference proteome</keyword>
<dbReference type="InterPro" id="IPR017871">
    <property type="entry name" value="ABC_transporter-like_CS"/>
</dbReference>
<evidence type="ECO:0000256" key="2">
    <source>
        <dbReference type="ARBA" id="ARBA00022692"/>
    </source>
</evidence>
<evidence type="ECO:0000313" key="10">
    <source>
        <dbReference type="EMBL" id="MDS1269354.1"/>
    </source>
</evidence>
<keyword evidence="2 7" id="KW-0812">Transmembrane</keyword>
<keyword evidence="4 10" id="KW-0067">ATP-binding</keyword>
<evidence type="ECO:0000256" key="7">
    <source>
        <dbReference type="SAM" id="Phobius"/>
    </source>
</evidence>
<feature type="transmembrane region" description="Helical" evidence="7">
    <location>
        <begin position="300"/>
        <end position="321"/>
    </location>
</feature>
<keyword evidence="6 7" id="KW-0472">Membrane</keyword>
<dbReference type="PROSITE" id="PS50929">
    <property type="entry name" value="ABC_TM1F"/>
    <property type="match status" value="1"/>
</dbReference>
<dbReference type="Gene3D" id="1.20.1560.10">
    <property type="entry name" value="ABC transporter type 1, transmembrane domain"/>
    <property type="match status" value="1"/>
</dbReference>
<dbReference type="Pfam" id="PF00664">
    <property type="entry name" value="ABC_membrane"/>
    <property type="match status" value="1"/>
</dbReference>
<dbReference type="InterPro" id="IPR039421">
    <property type="entry name" value="Type_1_exporter"/>
</dbReference>
<keyword evidence="3" id="KW-0547">Nucleotide-binding</keyword>
<name>A0ABU2H218_9ACTN</name>